<evidence type="ECO:0000313" key="2">
    <source>
        <dbReference type="EMBL" id="MBW6397466.1"/>
    </source>
</evidence>
<protein>
    <submittedName>
        <fullName evidence="2">FkbM family methyltransferase</fullName>
    </submittedName>
</protein>
<evidence type="ECO:0000259" key="1">
    <source>
        <dbReference type="Pfam" id="PF05050"/>
    </source>
</evidence>
<feature type="domain" description="Methyltransferase FkbM" evidence="1">
    <location>
        <begin position="66"/>
        <end position="171"/>
    </location>
</feature>
<gene>
    <name evidence="2" type="ORF">KPL78_06380</name>
</gene>
<keyword evidence="3" id="KW-1185">Reference proteome</keyword>
<dbReference type="EMBL" id="JAHYBZ010000002">
    <property type="protein sequence ID" value="MBW6397466.1"/>
    <property type="molecule type" value="Genomic_DNA"/>
</dbReference>
<proteinExistence type="predicted"/>
<accession>A0ABS7A575</accession>
<evidence type="ECO:0000313" key="3">
    <source>
        <dbReference type="Proteomes" id="UP001196565"/>
    </source>
</evidence>
<keyword evidence="2" id="KW-0808">Transferase</keyword>
<name>A0ABS7A575_9PROT</name>
<keyword evidence="2" id="KW-0489">Methyltransferase</keyword>
<dbReference type="GO" id="GO:0008168">
    <property type="term" value="F:methyltransferase activity"/>
    <property type="evidence" value="ECO:0007669"/>
    <property type="project" value="UniProtKB-KW"/>
</dbReference>
<reference evidence="2 3" key="1">
    <citation type="submission" date="2021-07" db="EMBL/GenBank/DDBJ databases">
        <authorList>
            <person name="So Y."/>
        </authorList>
    </citation>
    <scope>NUCLEOTIDE SEQUENCE [LARGE SCALE GENOMIC DNA]</scope>
    <source>
        <strain evidence="2 3">HJA6</strain>
    </source>
</reference>
<dbReference type="Proteomes" id="UP001196565">
    <property type="component" value="Unassembled WGS sequence"/>
</dbReference>
<dbReference type="InterPro" id="IPR006342">
    <property type="entry name" value="FkbM_mtfrase"/>
</dbReference>
<organism evidence="2 3">
    <name type="scientific">Roseomonas alba</name>
    <dbReference type="NCBI Taxonomy" id="2846776"/>
    <lineage>
        <taxon>Bacteria</taxon>
        <taxon>Pseudomonadati</taxon>
        <taxon>Pseudomonadota</taxon>
        <taxon>Alphaproteobacteria</taxon>
        <taxon>Acetobacterales</taxon>
        <taxon>Roseomonadaceae</taxon>
        <taxon>Roseomonas</taxon>
    </lineage>
</organism>
<sequence length="461" mass="50668">MRRFFGIPIPDTVQGPSPRDAMLRAFGQLRPQPSPSPMIRIGDGRDGTYLLPDDLDGIAACFSPGVNNLKTFEDMLVDQHGIACHMCDFSCDIETFRTPLREGRQTFLKKWLDVTRRDDAITLDDWVDGLEPQGDLLLQMDIEGAEYRNLLAVSDRTLQRFRIIVLELHGLGSIRDAAILGTAIGPMLDRLAAHFVAVHVHPNNAGGAYRIAGTRIDMPHVLEVTFLRRDRLRAPLIPPALPHPLDIGRCVGRMPPLILGEAWFDGPRPLESRIKVLEEQMEGMLAHGLPQRTQTVATTMTLLQKSLDTLAHRFTPPADPQTLAEVAEGCAYTLTSSRPGKPLRGIVAAHAGSIMETQPWPNQSVRIDLGAIRTVRRIVITPPRGLPAPLLFAVLAMEEDEADAATFPLPPLPDPRQGCAVDLPPTQARHLRIVSPTEAGLRIAALKIQALAEHASPEPDE</sequence>
<dbReference type="Pfam" id="PF05050">
    <property type="entry name" value="Methyltransf_21"/>
    <property type="match status" value="1"/>
</dbReference>
<dbReference type="GO" id="GO:0032259">
    <property type="term" value="P:methylation"/>
    <property type="evidence" value="ECO:0007669"/>
    <property type="project" value="UniProtKB-KW"/>
</dbReference>
<dbReference type="RefSeq" id="WP_219762079.1">
    <property type="nucleotide sequence ID" value="NZ_JAHYBZ010000002.1"/>
</dbReference>
<comment type="caution">
    <text evidence="2">The sequence shown here is derived from an EMBL/GenBank/DDBJ whole genome shotgun (WGS) entry which is preliminary data.</text>
</comment>